<protein>
    <recommendedName>
        <fullName evidence="5">Beta-mannosidase</fullName>
    </recommendedName>
</protein>
<dbReference type="EMBL" id="ASPP01005153">
    <property type="protein sequence ID" value="ETO31066.1"/>
    <property type="molecule type" value="Genomic_DNA"/>
</dbReference>
<dbReference type="AlphaFoldDB" id="X6NYJ5"/>
<keyword evidence="2" id="KW-0812">Transmembrane</keyword>
<dbReference type="Proteomes" id="UP000023152">
    <property type="component" value="Unassembled WGS sequence"/>
</dbReference>
<keyword evidence="4" id="KW-1185">Reference proteome</keyword>
<dbReference type="PANTHER" id="PTHR43730:SF1">
    <property type="entry name" value="BETA-MANNOSIDASE"/>
    <property type="match status" value="1"/>
</dbReference>
<proteinExistence type="predicted"/>
<reference evidence="3 4" key="1">
    <citation type="journal article" date="2013" name="Curr. Biol.">
        <title>The Genome of the Foraminiferan Reticulomyxa filosa.</title>
        <authorList>
            <person name="Glockner G."/>
            <person name="Hulsmann N."/>
            <person name="Schleicher M."/>
            <person name="Noegel A.A."/>
            <person name="Eichinger L."/>
            <person name="Gallinger C."/>
            <person name="Pawlowski J."/>
            <person name="Sierra R."/>
            <person name="Euteneuer U."/>
            <person name="Pillet L."/>
            <person name="Moustafa A."/>
            <person name="Platzer M."/>
            <person name="Groth M."/>
            <person name="Szafranski K."/>
            <person name="Schliwa M."/>
        </authorList>
    </citation>
    <scope>NUCLEOTIDE SEQUENCE [LARGE SCALE GENOMIC DNA]</scope>
</reference>
<dbReference type="SUPFAM" id="SSF49303">
    <property type="entry name" value="beta-Galactosidase/glucuronidase domain"/>
    <property type="match status" value="1"/>
</dbReference>
<dbReference type="GO" id="GO:0006516">
    <property type="term" value="P:glycoprotein catabolic process"/>
    <property type="evidence" value="ECO:0007669"/>
    <property type="project" value="TreeGrafter"/>
</dbReference>
<dbReference type="InterPro" id="IPR036156">
    <property type="entry name" value="Beta-gal/glucu_dom_sf"/>
</dbReference>
<evidence type="ECO:0008006" key="5">
    <source>
        <dbReference type="Google" id="ProtNLM"/>
    </source>
</evidence>
<feature type="transmembrane region" description="Helical" evidence="2">
    <location>
        <begin position="360"/>
        <end position="377"/>
    </location>
</feature>
<dbReference type="PANTHER" id="PTHR43730">
    <property type="entry name" value="BETA-MANNOSIDASE"/>
    <property type="match status" value="1"/>
</dbReference>
<evidence type="ECO:0000256" key="1">
    <source>
        <dbReference type="ARBA" id="ARBA00023295"/>
    </source>
</evidence>
<organism evidence="3 4">
    <name type="scientific">Reticulomyxa filosa</name>
    <dbReference type="NCBI Taxonomy" id="46433"/>
    <lineage>
        <taxon>Eukaryota</taxon>
        <taxon>Sar</taxon>
        <taxon>Rhizaria</taxon>
        <taxon>Retaria</taxon>
        <taxon>Foraminifera</taxon>
        <taxon>Monothalamids</taxon>
        <taxon>Reticulomyxidae</taxon>
        <taxon>Reticulomyxa</taxon>
    </lineage>
</organism>
<dbReference type="Gene3D" id="2.60.40.10">
    <property type="entry name" value="Immunoglobulins"/>
    <property type="match status" value="1"/>
</dbReference>
<name>X6NYJ5_RETFI</name>
<dbReference type="OrthoDB" id="2866996at2759"/>
<dbReference type="InterPro" id="IPR013783">
    <property type="entry name" value="Ig-like_fold"/>
</dbReference>
<gene>
    <name evidence="3" type="ORF">RFI_06053</name>
</gene>
<evidence type="ECO:0000313" key="3">
    <source>
        <dbReference type="EMBL" id="ETO31066.1"/>
    </source>
</evidence>
<dbReference type="InterPro" id="IPR050887">
    <property type="entry name" value="Beta-mannosidase_GH2"/>
</dbReference>
<keyword evidence="1" id="KW-0378">Hydrolase</keyword>
<keyword evidence="1" id="KW-0326">Glycosidase</keyword>
<dbReference type="SUPFAM" id="SSF51445">
    <property type="entry name" value="(Trans)glycosidases"/>
    <property type="match status" value="1"/>
</dbReference>
<dbReference type="Gene3D" id="2.60.120.260">
    <property type="entry name" value="Galactose-binding domain-like"/>
    <property type="match status" value="1"/>
</dbReference>
<keyword evidence="2" id="KW-0472">Membrane</keyword>
<feature type="non-terminal residue" evidence="3">
    <location>
        <position position="1"/>
    </location>
</feature>
<evidence type="ECO:0000313" key="4">
    <source>
        <dbReference type="Proteomes" id="UP000023152"/>
    </source>
</evidence>
<sequence>RNRLDVKDYLKSNGEKNTMEITFQSKVWWALDEANSCQPDSSDEQCPTQCPPDDYHGFCDVNFIRTEPCSFSWVICPDIYEQTNKQTNKQTYCQTHQKKGFAPVGVFRDIYLQGYDYAVTRDVLFSMTPIGSNTKVKTDKTTSARMSDRELIAETLGQDVANVKEYTQWHLLVNVFIDAGVTDVLSPSMEYERRIMKRQKALEDTKITGSIIVSMTEVNRTARLSVSLMAGTEANFTVDMGVIDNVRPWYPNGFGTQTLYPVTVHFDPWNNASQTDSGIRVDVGFRQVQLVQDTLPGGKSFFFRINDVNVPIHGSNWIPVDSFESRVTSQNLEQLFLALKNSHQNMIRVWGGGIYQRDSIFMYIYIYIYYYYYYYYWIQHITYTRININIWFFGKIVRYHDMGRYCLFLFLFVCLFF</sequence>
<keyword evidence="2" id="KW-1133">Transmembrane helix</keyword>
<comment type="caution">
    <text evidence="3">The sequence shown here is derived from an EMBL/GenBank/DDBJ whole genome shotgun (WGS) entry which is preliminary data.</text>
</comment>
<dbReference type="Gene3D" id="3.20.20.80">
    <property type="entry name" value="Glycosidases"/>
    <property type="match status" value="1"/>
</dbReference>
<dbReference type="InterPro" id="IPR017853">
    <property type="entry name" value="GH"/>
</dbReference>
<accession>X6NYJ5</accession>
<dbReference type="GO" id="GO:0004567">
    <property type="term" value="F:beta-mannosidase activity"/>
    <property type="evidence" value="ECO:0007669"/>
    <property type="project" value="TreeGrafter"/>
</dbReference>
<evidence type="ECO:0000256" key="2">
    <source>
        <dbReference type="SAM" id="Phobius"/>
    </source>
</evidence>